<gene>
    <name evidence="2" type="ORF">H257_15768</name>
</gene>
<dbReference type="Gene3D" id="3.40.50.1820">
    <property type="entry name" value="alpha/beta hydrolase"/>
    <property type="match status" value="1"/>
</dbReference>
<dbReference type="OrthoDB" id="190846at2759"/>
<dbReference type="PANTHER" id="PTHR11440">
    <property type="entry name" value="LECITHIN-CHOLESTEROL ACYLTRANSFERASE-RELATED"/>
    <property type="match status" value="1"/>
</dbReference>
<accession>W4FMQ3</accession>
<dbReference type="Pfam" id="PF02450">
    <property type="entry name" value="LCAT"/>
    <property type="match status" value="1"/>
</dbReference>
<reference evidence="2" key="1">
    <citation type="submission" date="2013-12" db="EMBL/GenBank/DDBJ databases">
        <title>The Genome Sequence of Aphanomyces astaci APO3.</title>
        <authorList>
            <consortium name="The Broad Institute Genomics Platform"/>
            <person name="Russ C."/>
            <person name="Tyler B."/>
            <person name="van West P."/>
            <person name="Dieguez-Uribeondo J."/>
            <person name="Young S.K."/>
            <person name="Zeng Q."/>
            <person name="Gargeya S."/>
            <person name="Fitzgerald M."/>
            <person name="Abouelleil A."/>
            <person name="Alvarado L."/>
            <person name="Chapman S.B."/>
            <person name="Gainer-Dewar J."/>
            <person name="Goldberg J."/>
            <person name="Griggs A."/>
            <person name="Gujja S."/>
            <person name="Hansen M."/>
            <person name="Howarth C."/>
            <person name="Imamovic A."/>
            <person name="Ireland A."/>
            <person name="Larimer J."/>
            <person name="McCowan C."/>
            <person name="Murphy C."/>
            <person name="Pearson M."/>
            <person name="Poon T.W."/>
            <person name="Priest M."/>
            <person name="Roberts A."/>
            <person name="Saif S."/>
            <person name="Shea T."/>
            <person name="Sykes S."/>
            <person name="Wortman J."/>
            <person name="Nusbaum C."/>
            <person name="Birren B."/>
        </authorList>
    </citation>
    <scope>NUCLEOTIDE SEQUENCE [LARGE SCALE GENOMIC DNA]</scope>
    <source>
        <strain evidence="2">APO3</strain>
    </source>
</reference>
<dbReference type="STRING" id="112090.W4FMQ3"/>
<dbReference type="VEuPathDB" id="FungiDB:H257_15768"/>
<dbReference type="InterPro" id="IPR003386">
    <property type="entry name" value="LACT/PDAT_acylTrfase"/>
</dbReference>
<dbReference type="GO" id="GO:0008374">
    <property type="term" value="F:O-acyltransferase activity"/>
    <property type="evidence" value="ECO:0007669"/>
    <property type="project" value="InterPro"/>
</dbReference>
<name>W4FMQ3_APHAT</name>
<dbReference type="GeneID" id="20817764"/>
<feature type="chain" id="PRO_5004840272" description="Phospholipid:diacylglycerol acyltransferase" evidence="1">
    <location>
        <begin position="24"/>
        <end position="617"/>
    </location>
</feature>
<evidence type="ECO:0008006" key="3">
    <source>
        <dbReference type="Google" id="ProtNLM"/>
    </source>
</evidence>
<dbReference type="EMBL" id="KI913188">
    <property type="protein sequence ID" value="ETV68186.1"/>
    <property type="molecule type" value="Genomic_DNA"/>
</dbReference>
<proteinExistence type="predicted"/>
<evidence type="ECO:0000313" key="2">
    <source>
        <dbReference type="EMBL" id="ETV68186.1"/>
    </source>
</evidence>
<organism evidence="2">
    <name type="scientific">Aphanomyces astaci</name>
    <name type="common">Crayfish plague agent</name>
    <dbReference type="NCBI Taxonomy" id="112090"/>
    <lineage>
        <taxon>Eukaryota</taxon>
        <taxon>Sar</taxon>
        <taxon>Stramenopiles</taxon>
        <taxon>Oomycota</taxon>
        <taxon>Saprolegniomycetes</taxon>
        <taxon>Saprolegniales</taxon>
        <taxon>Verrucalvaceae</taxon>
        <taxon>Aphanomyces</taxon>
    </lineage>
</organism>
<feature type="signal peptide" evidence="1">
    <location>
        <begin position="1"/>
        <end position="23"/>
    </location>
</feature>
<dbReference type="InterPro" id="IPR029058">
    <property type="entry name" value="AB_hydrolase_fold"/>
</dbReference>
<evidence type="ECO:0000256" key="1">
    <source>
        <dbReference type="SAM" id="SignalP"/>
    </source>
</evidence>
<dbReference type="SUPFAM" id="SSF53474">
    <property type="entry name" value="alpha/beta-Hydrolases"/>
    <property type="match status" value="1"/>
</dbReference>
<keyword evidence="1" id="KW-0732">Signal</keyword>
<dbReference type="GO" id="GO:0006629">
    <property type="term" value="P:lipid metabolic process"/>
    <property type="evidence" value="ECO:0007669"/>
    <property type="project" value="InterPro"/>
</dbReference>
<dbReference type="AlphaFoldDB" id="W4FMQ3"/>
<sequence length="617" mass="69122">MVKLLSGLGLLVGAVLNATLVTSAPDEAVLPVLLIPGYASTQLHAWRSERCSGLGHDVAVGDRVWVNLAHLIGQQECWLKCMSLRVEDQADISCKLRAGEGISSIAELAPGLLTGPMSIVWRNVIETLTGHFDLGPHQLMVASYDWRLPPSKLQERDHFFYTLQQKIEDAVVQNQSQGIVVLAHSLGNNVFRYFLEWLQRQLHTPDAYQTWLDSHIASYFAVGSPFLGSSESIEALTSGSSVTLPLAKESLRQLQVTFGSTQWMLPFPRSPDDPKANEVLVTVRPLTNTATYTSENFTLADITNGRFHRAMQAWDPHFNDLAYLFDRYYTNDPVLNPHTPWTRPPIKAVYIIYGTGLPVRHRFTLTQTEVGRWETSLVSAEAPDPTTCFKTGDGTVGYDSLSWGHTWLGNPGDVIGITRIPQAPYFTAQDVVTTQSNRVQFSSYSHDQPPPTGGFGCSNQSGRAFLSDIMWPGGADPSITFYEYTDSHTHTSVWELDEVPHREILSHPSFLRELKHELQQTFATGRAHAPKAFRPPHHDADCYWNYLWAQCAFEEYCQYEYKFGDVTLDQSCRIKRTSTGPAQSSREMPTTLTDAPLFKHVLHEYAGQCKALDTQNE</sequence>
<protein>
    <recommendedName>
        <fullName evidence="3">Phospholipid:diacylglycerol acyltransferase</fullName>
    </recommendedName>
</protein>
<dbReference type="RefSeq" id="XP_009842271.1">
    <property type="nucleotide sequence ID" value="XM_009843969.1"/>
</dbReference>